<evidence type="ECO:0000256" key="8">
    <source>
        <dbReference type="ARBA" id="ARBA00023136"/>
    </source>
</evidence>
<dbReference type="InterPro" id="IPR027417">
    <property type="entry name" value="P-loop_NTPase"/>
</dbReference>
<evidence type="ECO:0000256" key="5">
    <source>
        <dbReference type="ARBA" id="ARBA00022741"/>
    </source>
</evidence>
<protein>
    <submittedName>
        <fullName evidence="12">ABC transporter ATP-binding protein</fullName>
    </submittedName>
</protein>
<keyword evidence="8 9" id="KW-0472">Membrane</keyword>
<keyword evidence="2" id="KW-0813">Transport</keyword>
<dbReference type="Pfam" id="PF00664">
    <property type="entry name" value="ABC_membrane"/>
    <property type="match status" value="1"/>
</dbReference>
<evidence type="ECO:0000256" key="7">
    <source>
        <dbReference type="ARBA" id="ARBA00022989"/>
    </source>
</evidence>
<dbReference type="AlphaFoldDB" id="A0A917K4D3"/>
<dbReference type="InterPro" id="IPR003593">
    <property type="entry name" value="AAA+_ATPase"/>
</dbReference>
<dbReference type="SUPFAM" id="SSF90123">
    <property type="entry name" value="ABC transporter transmembrane region"/>
    <property type="match status" value="1"/>
</dbReference>
<feature type="transmembrane region" description="Helical" evidence="9">
    <location>
        <begin position="12"/>
        <end position="32"/>
    </location>
</feature>
<dbReference type="Gene3D" id="3.40.50.300">
    <property type="entry name" value="P-loop containing nucleotide triphosphate hydrolases"/>
    <property type="match status" value="1"/>
</dbReference>
<sequence length="611" mass="66680">MVKLLRFLHPYRFLIPVELTMIFLQSLANLYLPTLMSDIVDFGIVKGNVPYIFRMGTWMLLVTVGGAACSVLGSLLASRISAGFGHRLRAEVFAHVTRFSLQEFDHVGTASLITRTTNDVTQVQQMVNMMLRMMVMAPLSCIGGIIMAVVTNAKLSVIIVIVVPVLAFTVAVIFRRGMAWFRQMQAKIDQLNRVLRENLTGIRVIRAFNRIEHERRRFDAASRDLTETAVTVNKIMAALWPVMMLIINFATIAILWFGAVRIDHGAMQVGNLMAFLQYVMQIFFAIMMVSMMSFMIPRASASAARIQEVLALRPAVADPPQAAEPVPAVATRPSAPDAVRLAAPYAAEVPARLAAPHAAEVPARHGVVTFEGVTFRYPGAEAPALAGITFTASPGEVTAIIGSTGAGKTTLVHLLLRFYDAERGSIRIDGVDVRDMKQADLRRRIAYVPQRTVLFSGSVADNVRYGKEDATDDEVRAALAMAQAIDFVEAMEGGIHAEVAQAGTNLSGGQKQRIAIARALVRNADIYVFDDSFSALDYKTDARLRQAIRQALRGATVIIVAQRVATVMDADQIIVLDEGRMAGIGRHAELLATCPVYREIVASQLAGEGIA</sequence>
<dbReference type="PROSITE" id="PS50929">
    <property type="entry name" value="ABC_TM1F"/>
    <property type="match status" value="1"/>
</dbReference>
<feature type="domain" description="ABC transporter" evidence="10">
    <location>
        <begin position="368"/>
        <end position="603"/>
    </location>
</feature>
<proteinExistence type="predicted"/>
<evidence type="ECO:0000259" key="11">
    <source>
        <dbReference type="PROSITE" id="PS50929"/>
    </source>
</evidence>
<keyword evidence="6 12" id="KW-0067">ATP-binding</keyword>
<name>A0A917K4D3_9BACL</name>
<comment type="subcellular location">
    <subcellularLocation>
        <location evidence="1">Cell membrane</location>
        <topology evidence="1">Multi-pass membrane protein</topology>
    </subcellularLocation>
</comment>
<evidence type="ECO:0000256" key="1">
    <source>
        <dbReference type="ARBA" id="ARBA00004651"/>
    </source>
</evidence>
<reference evidence="12" key="1">
    <citation type="journal article" date="2014" name="Int. J. Syst. Evol. Microbiol.">
        <title>Complete genome sequence of Corynebacterium casei LMG S-19264T (=DSM 44701T), isolated from a smear-ripened cheese.</title>
        <authorList>
            <consortium name="US DOE Joint Genome Institute (JGI-PGF)"/>
            <person name="Walter F."/>
            <person name="Albersmeier A."/>
            <person name="Kalinowski J."/>
            <person name="Ruckert C."/>
        </authorList>
    </citation>
    <scope>NUCLEOTIDE SEQUENCE</scope>
    <source>
        <strain evidence="12">JCM 18487</strain>
    </source>
</reference>
<evidence type="ECO:0000256" key="6">
    <source>
        <dbReference type="ARBA" id="ARBA00022840"/>
    </source>
</evidence>
<accession>A0A917K4D3</accession>
<dbReference type="PROSITE" id="PS00211">
    <property type="entry name" value="ABC_TRANSPORTER_1"/>
    <property type="match status" value="1"/>
</dbReference>
<dbReference type="Proteomes" id="UP000637695">
    <property type="component" value="Unassembled WGS sequence"/>
</dbReference>
<gene>
    <name evidence="12" type="ORF">GCM10010885_05060</name>
</gene>
<dbReference type="PANTHER" id="PTHR24221:SF276">
    <property type="entry name" value="ABC TRANSPORTER, ATP-BINDING_PERMEASE PROTEIN"/>
    <property type="match status" value="1"/>
</dbReference>
<evidence type="ECO:0000256" key="3">
    <source>
        <dbReference type="ARBA" id="ARBA00022475"/>
    </source>
</evidence>
<keyword evidence="3" id="KW-1003">Cell membrane</keyword>
<dbReference type="InterPro" id="IPR036640">
    <property type="entry name" value="ABC1_TM_sf"/>
</dbReference>
<evidence type="ECO:0000256" key="9">
    <source>
        <dbReference type="SAM" id="Phobius"/>
    </source>
</evidence>
<organism evidence="12 13">
    <name type="scientific">Alicyclobacillus cellulosilyticus</name>
    <dbReference type="NCBI Taxonomy" id="1003997"/>
    <lineage>
        <taxon>Bacteria</taxon>
        <taxon>Bacillati</taxon>
        <taxon>Bacillota</taxon>
        <taxon>Bacilli</taxon>
        <taxon>Bacillales</taxon>
        <taxon>Alicyclobacillaceae</taxon>
        <taxon>Alicyclobacillus</taxon>
    </lineage>
</organism>
<dbReference type="GO" id="GO:0016887">
    <property type="term" value="F:ATP hydrolysis activity"/>
    <property type="evidence" value="ECO:0007669"/>
    <property type="project" value="InterPro"/>
</dbReference>
<dbReference type="InterPro" id="IPR017871">
    <property type="entry name" value="ABC_transporter-like_CS"/>
</dbReference>
<dbReference type="GO" id="GO:0140359">
    <property type="term" value="F:ABC-type transporter activity"/>
    <property type="evidence" value="ECO:0007669"/>
    <property type="project" value="InterPro"/>
</dbReference>
<feature type="transmembrane region" description="Helical" evidence="9">
    <location>
        <begin position="278"/>
        <end position="296"/>
    </location>
</feature>
<dbReference type="FunFam" id="3.40.50.300:FF:000854">
    <property type="entry name" value="Multidrug ABC transporter ATP-binding protein"/>
    <property type="match status" value="1"/>
</dbReference>
<dbReference type="GO" id="GO:0005524">
    <property type="term" value="F:ATP binding"/>
    <property type="evidence" value="ECO:0007669"/>
    <property type="project" value="UniProtKB-KW"/>
</dbReference>
<evidence type="ECO:0000313" key="12">
    <source>
        <dbReference type="EMBL" id="GGI98550.1"/>
    </source>
</evidence>
<keyword evidence="5" id="KW-0547">Nucleotide-binding</keyword>
<keyword evidence="7 9" id="KW-1133">Transmembrane helix</keyword>
<dbReference type="PANTHER" id="PTHR24221">
    <property type="entry name" value="ATP-BINDING CASSETTE SUB-FAMILY B"/>
    <property type="match status" value="1"/>
</dbReference>
<evidence type="ECO:0000313" key="13">
    <source>
        <dbReference type="Proteomes" id="UP000637695"/>
    </source>
</evidence>
<dbReference type="InterPro" id="IPR011527">
    <property type="entry name" value="ABC1_TM_dom"/>
</dbReference>
<dbReference type="InterPro" id="IPR039421">
    <property type="entry name" value="Type_1_exporter"/>
</dbReference>
<feature type="transmembrane region" description="Helical" evidence="9">
    <location>
        <begin position="131"/>
        <end position="149"/>
    </location>
</feature>
<comment type="caution">
    <text evidence="12">The sequence shown here is derived from an EMBL/GenBank/DDBJ whole genome shotgun (WGS) entry which is preliminary data.</text>
</comment>
<keyword evidence="4 9" id="KW-0812">Transmembrane</keyword>
<dbReference type="SMART" id="SM00382">
    <property type="entry name" value="AAA"/>
    <property type="match status" value="1"/>
</dbReference>
<dbReference type="Pfam" id="PF00005">
    <property type="entry name" value="ABC_tran"/>
    <property type="match status" value="1"/>
</dbReference>
<dbReference type="InterPro" id="IPR003439">
    <property type="entry name" value="ABC_transporter-like_ATP-bd"/>
</dbReference>
<evidence type="ECO:0000256" key="2">
    <source>
        <dbReference type="ARBA" id="ARBA00022448"/>
    </source>
</evidence>
<feature type="domain" description="ABC transmembrane type-1" evidence="11">
    <location>
        <begin position="21"/>
        <end position="298"/>
    </location>
</feature>
<dbReference type="CDD" id="cd18548">
    <property type="entry name" value="ABC_6TM_Tm287_like"/>
    <property type="match status" value="1"/>
</dbReference>
<feature type="transmembrane region" description="Helical" evidence="9">
    <location>
        <begin position="155"/>
        <end position="174"/>
    </location>
</feature>
<dbReference type="EMBL" id="BMOY01000005">
    <property type="protein sequence ID" value="GGI98550.1"/>
    <property type="molecule type" value="Genomic_DNA"/>
</dbReference>
<reference evidence="12" key="2">
    <citation type="submission" date="2020-09" db="EMBL/GenBank/DDBJ databases">
        <authorList>
            <person name="Sun Q."/>
            <person name="Ohkuma M."/>
        </authorList>
    </citation>
    <scope>NUCLEOTIDE SEQUENCE</scope>
    <source>
        <strain evidence="12">JCM 18487</strain>
    </source>
</reference>
<evidence type="ECO:0000259" key="10">
    <source>
        <dbReference type="PROSITE" id="PS50893"/>
    </source>
</evidence>
<evidence type="ECO:0000256" key="4">
    <source>
        <dbReference type="ARBA" id="ARBA00022692"/>
    </source>
</evidence>
<dbReference type="RefSeq" id="WP_188880962.1">
    <property type="nucleotide sequence ID" value="NZ_BMOY01000005.1"/>
</dbReference>
<feature type="transmembrane region" description="Helical" evidence="9">
    <location>
        <begin position="238"/>
        <end position="258"/>
    </location>
</feature>
<dbReference type="PROSITE" id="PS50893">
    <property type="entry name" value="ABC_TRANSPORTER_2"/>
    <property type="match status" value="1"/>
</dbReference>
<keyword evidence="13" id="KW-1185">Reference proteome</keyword>
<feature type="transmembrane region" description="Helical" evidence="9">
    <location>
        <begin position="52"/>
        <end position="77"/>
    </location>
</feature>
<dbReference type="GO" id="GO:0005886">
    <property type="term" value="C:plasma membrane"/>
    <property type="evidence" value="ECO:0007669"/>
    <property type="project" value="UniProtKB-SubCell"/>
</dbReference>
<dbReference type="SUPFAM" id="SSF52540">
    <property type="entry name" value="P-loop containing nucleoside triphosphate hydrolases"/>
    <property type="match status" value="1"/>
</dbReference>
<dbReference type="FunFam" id="1.20.1560.10:FF:000040">
    <property type="entry name" value="Multidrug ABC transporter ATP-binding protein"/>
    <property type="match status" value="1"/>
</dbReference>
<dbReference type="Gene3D" id="1.20.1560.10">
    <property type="entry name" value="ABC transporter type 1, transmembrane domain"/>
    <property type="match status" value="1"/>
</dbReference>